<keyword evidence="2" id="KW-1185">Reference proteome</keyword>
<evidence type="ECO:0000313" key="2">
    <source>
        <dbReference type="Proteomes" id="UP001216907"/>
    </source>
</evidence>
<evidence type="ECO:0000313" key="1">
    <source>
        <dbReference type="EMBL" id="MDG3003169.1"/>
    </source>
</evidence>
<protein>
    <recommendedName>
        <fullName evidence="3">Ribosomal protein L7/L12 C-terminal domain-containing protein</fullName>
    </recommendedName>
</protein>
<comment type="caution">
    <text evidence="1">The sequence shown here is derived from an EMBL/GenBank/DDBJ whole genome shotgun (WGS) entry which is preliminary data.</text>
</comment>
<organism evidence="1 2">
    <name type="scientific">Paludisphaera mucosa</name>
    <dbReference type="NCBI Taxonomy" id="3030827"/>
    <lineage>
        <taxon>Bacteria</taxon>
        <taxon>Pseudomonadati</taxon>
        <taxon>Planctomycetota</taxon>
        <taxon>Planctomycetia</taxon>
        <taxon>Isosphaerales</taxon>
        <taxon>Isosphaeraceae</taxon>
        <taxon>Paludisphaera</taxon>
    </lineage>
</organism>
<dbReference type="Proteomes" id="UP001216907">
    <property type="component" value="Unassembled WGS sequence"/>
</dbReference>
<dbReference type="RefSeq" id="WP_277859524.1">
    <property type="nucleotide sequence ID" value="NZ_JARRAG010000001.1"/>
</dbReference>
<name>A0ABT6F6Y3_9BACT</name>
<sequence length="116" mass="12661">MVLNWAAFAIVLLLVLGGLFAVLIMFSLSRAATGGDVDWQIDRIDRKLDLILTHLGIGHDEHVPESVMALIRLGKTAEAVKEYQLRTGSRASVARREIDHLISKASAPKSSIEGEV</sequence>
<dbReference type="EMBL" id="JARRAG010000001">
    <property type="protein sequence ID" value="MDG3003169.1"/>
    <property type="molecule type" value="Genomic_DNA"/>
</dbReference>
<evidence type="ECO:0008006" key="3">
    <source>
        <dbReference type="Google" id="ProtNLM"/>
    </source>
</evidence>
<reference evidence="1 2" key="1">
    <citation type="submission" date="2023-03" db="EMBL/GenBank/DDBJ databases">
        <title>Paludisphaera mucosa sp. nov. a novel planctomycete from northern fen.</title>
        <authorList>
            <person name="Ivanova A."/>
        </authorList>
    </citation>
    <scope>NUCLEOTIDE SEQUENCE [LARGE SCALE GENOMIC DNA]</scope>
    <source>
        <strain evidence="1 2">Pla2</strain>
    </source>
</reference>
<accession>A0ABT6F6Y3</accession>
<gene>
    <name evidence="1" type="ORF">PZE19_05270</name>
</gene>
<proteinExistence type="predicted"/>